<dbReference type="EMBL" id="OX395129">
    <property type="protein sequence ID" value="CAI5771790.1"/>
    <property type="molecule type" value="Genomic_DNA"/>
</dbReference>
<proteinExistence type="predicted"/>
<gene>
    <name evidence="1" type="ORF">PODLI_1B009143</name>
</gene>
<evidence type="ECO:0000313" key="2">
    <source>
        <dbReference type="Proteomes" id="UP001178461"/>
    </source>
</evidence>
<organism evidence="1 2">
    <name type="scientific">Podarcis lilfordi</name>
    <name type="common">Lilford's wall lizard</name>
    <dbReference type="NCBI Taxonomy" id="74358"/>
    <lineage>
        <taxon>Eukaryota</taxon>
        <taxon>Metazoa</taxon>
        <taxon>Chordata</taxon>
        <taxon>Craniata</taxon>
        <taxon>Vertebrata</taxon>
        <taxon>Euteleostomi</taxon>
        <taxon>Lepidosauria</taxon>
        <taxon>Squamata</taxon>
        <taxon>Bifurcata</taxon>
        <taxon>Unidentata</taxon>
        <taxon>Episquamata</taxon>
        <taxon>Laterata</taxon>
        <taxon>Lacertibaenia</taxon>
        <taxon>Lacertidae</taxon>
        <taxon>Podarcis</taxon>
    </lineage>
</organism>
<evidence type="ECO:0000313" key="1">
    <source>
        <dbReference type="EMBL" id="CAI5771790.1"/>
    </source>
</evidence>
<keyword evidence="2" id="KW-1185">Reference proteome</keyword>
<dbReference type="Proteomes" id="UP001178461">
    <property type="component" value="Chromosome 4"/>
</dbReference>
<name>A0AA35P3P8_9SAUR</name>
<dbReference type="AlphaFoldDB" id="A0AA35P3P8"/>
<protein>
    <submittedName>
        <fullName evidence="1">Uncharacterized protein</fullName>
    </submittedName>
</protein>
<reference evidence="1" key="1">
    <citation type="submission" date="2022-12" db="EMBL/GenBank/DDBJ databases">
        <authorList>
            <person name="Alioto T."/>
            <person name="Alioto T."/>
            <person name="Gomez Garrido J."/>
        </authorList>
    </citation>
    <scope>NUCLEOTIDE SEQUENCE</scope>
</reference>
<accession>A0AA35P3P8</accession>
<sequence>MIPLERVLELIKDIKKHAPNCSLEIFQKVMQSIEKNTHARCPPWTEPSWPRTCSVFFQVIKTEWGSGHHQCHLELLSKLEHLHA</sequence>